<feature type="transmembrane region" description="Helical" evidence="7">
    <location>
        <begin position="172"/>
        <end position="192"/>
    </location>
</feature>
<evidence type="ECO:0000259" key="8">
    <source>
        <dbReference type="Pfam" id="PF09335"/>
    </source>
</evidence>
<evidence type="ECO:0000256" key="1">
    <source>
        <dbReference type="ARBA" id="ARBA00004651"/>
    </source>
</evidence>
<evidence type="ECO:0000256" key="5">
    <source>
        <dbReference type="ARBA" id="ARBA00022989"/>
    </source>
</evidence>
<feature type="domain" description="VTT" evidence="8">
    <location>
        <begin position="104"/>
        <end position="215"/>
    </location>
</feature>
<comment type="caution">
    <text evidence="7">Lacks conserved residue(s) required for the propagation of feature annotation.</text>
</comment>
<keyword evidence="5 7" id="KW-1133">Transmembrane helix</keyword>
<keyword evidence="4 7" id="KW-0812">Transmembrane</keyword>
<organism evidence="9 10">
    <name type="scientific">Paraeggerthella hongkongensis</name>
    <dbReference type="NCBI Taxonomy" id="230658"/>
    <lineage>
        <taxon>Bacteria</taxon>
        <taxon>Bacillati</taxon>
        <taxon>Actinomycetota</taxon>
        <taxon>Coriobacteriia</taxon>
        <taxon>Eggerthellales</taxon>
        <taxon>Eggerthellaceae</taxon>
        <taxon>Paraeggerthella</taxon>
    </lineage>
</organism>
<evidence type="ECO:0000313" key="10">
    <source>
        <dbReference type="Proteomes" id="UP000278632"/>
    </source>
</evidence>
<proteinExistence type="inferred from homology"/>
<dbReference type="OrthoDB" id="3173541at2"/>
<feature type="transmembrane region" description="Helical" evidence="7">
    <location>
        <begin position="116"/>
        <end position="140"/>
    </location>
</feature>
<reference evidence="10" key="1">
    <citation type="submission" date="2018-05" db="EMBL/GenBank/DDBJ databases">
        <title>Genome Sequencing of selected type strains of the family Eggerthellaceae.</title>
        <authorList>
            <person name="Danylec N."/>
            <person name="Stoll D.A."/>
            <person name="Doetsch A."/>
            <person name="Huch M."/>
        </authorList>
    </citation>
    <scope>NUCLEOTIDE SEQUENCE [LARGE SCALE GENOMIC DNA]</scope>
    <source>
        <strain evidence="10">DSM 16106</strain>
    </source>
</reference>
<comment type="subcellular location">
    <subcellularLocation>
        <location evidence="1 7">Cell membrane</location>
        <topology evidence="1 7">Multi-pass membrane protein</topology>
    </subcellularLocation>
</comment>
<dbReference type="InterPro" id="IPR015414">
    <property type="entry name" value="TMEM64"/>
</dbReference>
<dbReference type="PANTHER" id="PTHR12677">
    <property type="entry name" value="GOLGI APPARATUS MEMBRANE PROTEIN TVP38-RELATED"/>
    <property type="match status" value="1"/>
</dbReference>
<protein>
    <recommendedName>
        <fullName evidence="7">TVP38/TMEM64 family membrane protein</fullName>
    </recommendedName>
</protein>
<dbReference type="AlphaFoldDB" id="A0A3N0AYP5"/>
<name>A0A3N0AYP5_9ACTN</name>
<keyword evidence="10" id="KW-1185">Reference proteome</keyword>
<evidence type="ECO:0000256" key="2">
    <source>
        <dbReference type="ARBA" id="ARBA00008640"/>
    </source>
</evidence>
<gene>
    <name evidence="9" type="ORF">DMP08_11020</name>
</gene>
<dbReference type="InterPro" id="IPR032816">
    <property type="entry name" value="VTT_dom"/>
</dbReference>
<feature type="transmembrane region" description="Helical" evidence="7">
    <location>
        <begin position="229"/>
        <end position="250"/>
    </location>
</feature>
<feature type="transmembrane region" description="Helical" evidence="7">
    <location>
        <begin position="43"/>
        <end position="64"/>
    </location>
</feature>
<keyword evidence="6 7" id="KW-0472">Membrane</keyword>
<evidence type="ECO:0000256" key="7">
    <source>
        <dbReference type="RuleBase" id="RU366058"/>
    </source>
</evidence>
<comment type="similarity">
    <text evidence="2 7">Belongs to the TVP38/TMEM64 family.</text>
</comment>
<dbReference type="PANTHER" id="PTHR12677:SF59">
    <property type="entry name" value="GOLGI APPARATUS MEMBRANE PROTEIN TVP38-RELATED"/>
    <property type="match status" value="1"/>
</dbReference>
<accession>A0A3N0AYP5</accession>
<evidence type="ECO:0000256" key="4">
    <source>
        <dbReference type="ARBA" id="ARBA00022692"/>
    </source>
</evidence>
<sequence>MDDITALHRTIAPSASSQLSPCASGAAAAAARERQLQMAKRTAFIVALLAFSAGLIALCVRFGPEALAFVSDTERFRAWVEGMGIWGRVAFVAANAAQVVLAFLPGEPLELAAGYAFGTVEGTLWCLAASAIGTGLALLLTRTFGMRVVRLFFPPEKISEVKWLRDARRFELILFLVFLIPGTPKDLLTYVAGLGTSPAWRIVALTTVGRIPSIVSSTLVAGALGSGNYTAAAIVAAITVALAGAGVLVYRRMSRIESQ</sequence>
<keyword evidence="3 7" id="KW-1003">Cell membrane</keyword>
<dbReference type="Proteomes" id="UP000278632">
    <property type="component" value="Unassembled WGS sequence"/>
</dbReference>
<dbReference type="RefSeq" id="WP_123192937.1">
    <property type="nucleotide sequence ID" value="NZ_QICD01000032.1"/>
</dbReference>
<evidence type="ECO:0000313" key="9">
    <source>
        <dbReference type="EMBL" id="RNL39476.1"/>
    </source>
</evidence>
<dbReference type="EMBL" id="QICD01000032">
    <property type="protein sequence ID" value="RNL39476.1"/>
    <property type="molecule type" value="Genomic_DNA"/>
</dbReference>
<dbReference type="Pfam" id="PF09335">
    <property type="entry name" value="VTT_dom"/>
    <property type="match status" value="1"/>
</dbReference>
<comment type="caution">
    <text evidence="9">The sequence shown here is derived from an EMBL/GenBank/DDBJ whole genome shotgun (WGS) entry which is preliminary data.</text>
</comment>
<evidence type="ECO:0000256" key="6">
    <source>
        <dbReference type="ARBA" id="ARBA00023136"/>
    </source>
</evidence>
<evidence type="ECO:0000256" key="3">
    <source>
        <dbReference type="ARBA" id="ARBA00022475"/>
    </source>
</evidence>
<dbReference type="GO" id="GO:0005886">
    <property type="term" value="C:plasma membrane"/>
    <property type="evidence" value="ECO:0007669"/>
    <property type="project" value="UniProtKB-SubCell"/>
</dbReference>